<geneLocation type="plasmid" evidence="2 3">
    <name>unnamed8</name>
</geneLocation>
<dbReference type="Pfam" id="PF22187">
    <property type="entry name" value="DUF6946"/>
    <property type="match status" value="1"/>
</dbReference>
<evidence type="ECO:0000313" key="2">
    <source>
        <dbReference type="EMBL" id="QDA35767.1"/>
    </source>
</evidence>
<dbReference type="AlphaFoldDB" id="A0A4Y5SQJ6"/>
<feature type="domain" description="DUF6946" evidence="1">
    <location>
        <begin position="15"/>
        <end position="221"/>
    </location>
</feature>
<keyword evidence="2" id="KW-0614">Plasmid</keyword>
<dbReference type="KEGG" id="plia:E4191_16510"/>
<name>A0A4Y5SQJ6_9RHOB</name>
<evidence type="ECO:0000313" key="3">
    <source>
        <dbReference type="Proteomes" id="UP000296374"/>
    </source>
</evidence>
<proteinExistence type="predicted"/>
<dbReference type="InterPro" id="IPR054024">
    <property type="entry name" value="DUF6946"/>
</dbReference>
<sequence>MLPVDRRLMSKILVPTSGVSDWQRLLADPERHWRAGFSAMATARSWEAAKGLPPEITQILGLDAELLFAIPEHKVPLPGGGRESQCDVFALVRTMDRTVALAVEAKVNEPFDRTIGDWLANGSVGKHRRLAAICNLLGCPEPPSDLRYQLFHRTAAAIIEAHRMNTGAAAMIVQSFSQEHRWFEDFAAFCAFLGLRSERSVPLVRQLPDGRDLILGWATGDPQHLAG</sequence>
<dbReference type="Proteomes" id="UP000296374">
    <property type="component" value="Plasmid unnamed8"/>
</dbReference>
<protein>
    <recommendedName>
        <fullName evidence="1">DUF6946 domain-containing protein</fullName>
    </recommendedName>
</protein>
<accession>A0A4Y5SQJ6</accession>
<dbReference type="EMBL" id="CP040759">
    <property type="protein sequence ID" value="QDA35767.1"/>
    <property type="molecule type" value="Genomic_DNA"/>
</dbReference>
<evidence type="ECO:0000259" key="1">
    <source>
        <dbReference type="Pfam" id="PF22187"/>
    </source>
</evidence>
<organism evidence="2 3">
    <name type="scientific">Paracoccus liaowanqingii</name>
    <dbReference type="NCBI Taxonomy" id="2560053"/>
    <lineage>
        <taxon>Bacteria</taxon>
        <taxon>Pseudomonadati</taxon>
        <taxon>Pseudomonadota</taxon>
        <taxon>Alphaproteobacteria</taxon>
        <taxon>Rhodobacterales</taxon>
        <taxon>Paracoccaceae</taxon>
        <taxon>Paracoccus</taxon>
    </lineage>
</organism>
<reference evidence="3" key="1">
    <citation type="submission" date="2019-05" db="EMBL/GenBank/DDBJ databases">
        <title>Tamlana fucoidanivorans sp. nov., isolated from the surface of algae collected from Fujian province in China.</title>
        <authorList>
            <person name="Li J."/>
        </authorList>
    </citation>
    <scope>NUCLEOTIDE SEQUENCE [LARGE SCALE GENOMIC DNA]</scope>
    <source>
        <strain evidence="3">2251</strain>
        <plasmid evidence="3">unnamed8</plasmid>
    </source>
</reference>
<gene>
    <name evidence="2" type="ORF">E4191_16510</name>
</gene>